<dbReference type="RefSeq" id="WP_054658426.1">
    <property type="nucleotide sequence ID" value="NZ_AYYQ01000029.1"/>
</dbReference>
<dbReference type="PANTHER" id="PTHR37693:SF1">
    <property type="entry name" value="INTEGRAL MEMBRANE PROTEIN"/>
    <property type="match status" value="1"/>
</dbReference>
<feature type="transmembrane region" description="Helical" evidence="6">
    <location>
        <begin position="153"/>
        <end position="178"/>
    </location>
</feature>
<feature type="transmembrane region" description="Helical" evidence="6">
    <location>
        <begin position="124"/>
        <end position="147"/>
    </location>
</feature>
<proteinExistence type="inferred from homology"/>
<comment type="function">
    <text evidence="6">Catalyzes the transfer of a lysyl group from L-lysyl-tRNA(Lys) to membrane-bound phosphatidylglycerol (PG), which produces lysylphosphatidylglycerol (LPG), a major component of the bacterial membrane with a positive net charge. LPG synthesis contributes to bacterial virulence as it is involved in the resistance mechanism against cationic antimicrobial peptides (CAMP) produces by the host's immune system (defensins, cathelicidins) and by the competing microorganisms.</text>
</comment>
<dbReference type="GO" id="GO:0005886">
    <property type="term" value="C:plasma membrane"/>
    <property type="evidence" value="ECO:0007669"/>
    <property type="project" value="UniProtKB-SubCell"/>
</dbReference>
<evidence type="ECO:0000256" key="6">
    <source>
        <dbReference type="RuleBase" id="RU363042"/>
    </source>
</evidence>
<dbReference type="STRING" id="1423781.FD06_GL001367"/>
<name>A0A0R2AX14_9LACO</name>
<comment type="subcellular location">
    <subcellularLocation>
        <location evidence="1 6">Cell membrane</location>
        <topology evidence="1 6">Multi-pass membrane protein</topology>
    </subcellularLocation>
</comment>
<organism evidence="7 8">
    <name type="scientific">Apilactobacillus ozensis DSM 23829 = JCM 17196</name>
    <dbReference type="NCBI Taxonomy" id="1423781"/>
    <lineage>
        <taxon>Bacteria</taxon>
        <taxon>Bacillati</taxon>
        <taxon>Bacillota</taxon>
        <taxon>Bacilli</taxon>
        <taxon>Lactobacillales</taxon>
        <taxon>Lactobacillaceae</taxon>
        <taxon>Apilactobacillus</taxon>
    </lineage>
</organism>
<dbReference type="OrthoDB" id="9810654at2"/>
<keyword evidence="6" id="KW-0443">Lipid metabolism</keyword>
<keyword evidence="4 6" id="KW-1133">Transmembrane helix</keyword>
<dbReference type="GO" id="GO:0050071">
    <property type="term" value="F:phosphatidylglycerol lysyltransferase activity"/>
    <property type="evidence" value="ECO:0007669"/>
    <property type="project" value="UniProtKB-EC"/>
</dbReference>
<feature type="transmembrane region" description="Helical" evidence="6">
    <location>
        <begin position="228"/>
        <end position="250"/>
    </location>
</feature>
<feature type="transmembrane region" description="Helical" evidence="6">
    <location>
        <begin position="7"/>
        <end position="24"/>
    </location>
</feature>
<feature type="transmembrane region" description="Helical" evidence="6">
    <location>
        <begin position="305"/>
        <end position="330"/>
    </location>
</feature>
<dbReference type="PATRIC" id="fig|1423781.4.peg.1415"/>
<gene>
    <name evidence="6" type="primary">mprF</name>
    <name evidence="7" type="ORF">FD06_GL001367</name>
</gene>
<reference evidence="7 8" key="1">
    <citation type="journal article" date="2015" name="Genome Announc.">
        <title>Expanding the biotechnology potential of lactobacilli through comparative genomics of 213 strains and associated genera.</title>
        <authorList>
            <person name="Sun Z."/>
            <person name="Harris H.M."/>
            <person name="McCann A."/>
            <person name="Guo C."/>
            <person name="Argimon S."/>
            <person name="Zhang W."/>
            <person name="Yang X."/>
            <person name="Jeffery I.B."/>
            <person name="Cooney J.C."/>
            <person name="Kagawa T.F."/>
            <person name="Liu W."/>
            <person name="Song Y."/>
            <person name="Salvetti E."/>
            <person name="Wrobel A."/>
            <person name="Rasinkangas P."/>
            <person name="Parkhill J."/>
            <person name="Rea M.C."/>
            <person name="O'Sullivan O."/>
            <person name="Ritari J."/>
            <person name="Douillard F.P."/>
            <person name="Paul Ross R."/>
            <person name="Yang R."/>
            <person name="Briner A.E."/>
            <person name="Felis G.E."/>
            <person name="de Vos W.M."/>
            <person name="Barrangou R."/>
            <person name="Klaenhammer T.R."/>
            <person name="Caufield P.W."/>
            <person name="Cui Y."/>
            <person name="Zhang H."/>
            <person name="O'Toole P.W."/>
        </authorList>
    </citation>
    <scope>NUCLEOTIDE SEQUENCE [LARGE SCALE GENOMIC DNA]</scope>
    <source>
        <strain evidence="7 8">DSM 23829</strain>
    </source>
</reference>
<keyword evidence="6" id="KW-0046">Antibiotic resistance</keyword>
<feature type="transmembrane region" description="Helical" evidence="6">
    <location>
        <begin position="262"/>
        <end position="284"/>
    </location>
</feature>
<evidence type="ECO:0000256" key="2">
    <source>
        <dbReference type="ARBA" id="ARBA00022475"/>
    </source>
</evidence>
<dbReference type="GO" id="GO:0006629">
    <property type="term" value="P:lipid metabolic process"/>
    <property type="evidence" value="ECO:0007669"/>
    <property type="project" value="UniProtKB-KW"/>
</dbReference>
<evidence type="ECO:0000256" key="4">
    <source>
        <dbReference type="ARBA" id="ARBA00022989"/>
    </source>
</evidence>
<dbReference type="NCBIfam" id="TIGR00374">
    <property type="entry name" value="flippase-like domain"/>
    <property type="match status" value="1"/>
</dbReference>
<protein>
    <recommendedName>
        <fullName evidence="6">Phosphatidylglycerol lysyltransferase</fullName>
        <ecNumber evidence="6">2.3.2.3</ecNumber>
    </recommendedName>
    <alternativeName>
        <fullName evidence="6">Lysylphosphatidylglycerol synthase</fullName>
    </alternativeName>
</protein>
<dbReference type="GO" id="GO:0046677">
    <property type="term" value="P:response to antibiotic"/>
    <property type="evidence" value="ECO:0007669"/>
    <property type="project" value="UniProtKB-KW"/>
</dbReference>
<feature type="transmembrane region" description="Helical" evidence="6">
    <location>
        <begin position="36"/>
        <end position="57"/>
    </location>
</feature>
<dbReference type="Pfam" id="PF03706">
    <property type="entry name" value="LPG_synthase_TM"/>
    <property type="match status" value="1"/>
</dbReference>
<evidence type="ECO:0000256" key="5">
    <source>
        <dbReference type="ARBA" id="ARBA00023136"/>
    </source>
</evidence>
<accession>A0A0R2AX14</accession>
<keyword evidence="2" id="KW-1003">Cell membrane</keyword>
<comment type="catalytic activity">
    <reaction evidence="6">
        <text>L-lysyl-tRNA(Lys) + a 1,2-diacyl-sn-glycero-3-phospho-(1'-sn-glycerol) = a 1,2-diacyl-sn-glycero-3-phospho-1'-(3'-O-L-lysyl)-sn-glycerol + tRNA(Lys)</text>
        <dbReference type="Rhea" id="RHEA:10668"/>
        <dbReference type="Rhea" id="RHEA-COMP:9696"/>
        <dbReference type="Rhea" id="RHEA-COMP:9697"/>
        <dbReference type="ChEBI" id="CHEBI:64716"/>
        <dbReference type="ChEBI" id="CHEBI:75792"/>
        <dbReference type="ChEBI" id="CHEBI:78442"/>
        <dbReference type="ChEBI" id="CHEBI:78529"/>
        <dbReference type="EC" id="2.3.2.3"/>
    </reaction>
</comment>
<keyword evidence="3 6" id="KW-0812">Transmembrane</keyword>
<keyword evidence="8" id="KW-1185">Reference proteome</keyword>
<dbReference type="EC" id="2.3.2.3" evidence="6"/>
<comment type="caution">
    <text evidence="7">The sequence shown here is derived from an EMBL/GenBank/DDBJ whole genome shotgun (WGS) entry which is preliminary data.</text>
</comment>
<dbReference type="AlphaFoldDB" id="A0A0R2AX14"/>
<keyword evidence="6" id="KW-0808">Transferase</keyword>
<dbReference type="Proteomes" id="UP000052012">
    <property type="component" value="Unassembled WGS sequence"/>
</dbReference>
<sequence>MSKRNVITLVVMFLIGALIFWYASRDIKLDILINDFFAINWWWILVALVCILLYFLLESWITHSIVASQTNQFTFKDAIRVPLVEQLFNGITPFSSGGQPGQLFVMVQTGVDAGKASSALLMKFIVFQGMIVINFIISLLIGFHYVVDKLHALSWLVVFGFVIHFFVILILLLIMYWYSLTKKLINIIIKPAKYFLNDDRYLKFNKMINEKIDTFHSESLRIAKEWKLLLKISIITFFQLLFYYLIPYFIILGLGYSGVDVVMIISLHVLIVMIISLFPIPGGSGGAEYSFELLFQSYITNNSKLVLAILLWRLLTYYLGMILGFIAIGIKPDKVYK</sequence>
<dbReference type="InterPro" id="IPR022791">
    <property type="entry name" value="L-PG_synthase/AglD"/>
</dbReference>
<evidence type="ECO:0000313" key="7">
    <source>
        <dbReference type="EMBL" id="KRM68345.1"/>
    </source>
</evidence>
<keyword evidence="5 6" id="KW-0472">Membrane</keyword>
<evidence type="ECO:0000313" key="8">
    <source>
        <dbReference type="Proteomes" id="UP000052012"/>
    </source>
</evidence>
<dbReference type="PANTHER" id="PTHR37693">
    <property type="entry name" value="PHOSPHATIDYLGLYCEROL LYSYLTRANSFERASE"/>
    <property type="match status" value="1"/>
</dbReference>
<comment type="similarity">
    <text evidence="6">Belongs to the LPG synthase family.</text>
</comment>
<dbReference type="EMBL" id="AYYQ01000029">
    <property type="protein sequence ID" value="KRM68345.1"/>
    <property type="molecule type" value="Genomic_DNA"/>
</dbReference>
<evidence type="ECO:0000256" key="1">
    <source>
        <dbReference type="ARBA" id="ARBA00004651"/>
    </source>
</evidence>
<evidence type="ECO:0000256" key="3">
    <source>
        <dbReference type="ARBA" id="ARBA00022692"/>
    </source>
</evidence>